<dbReference type="GO" id="GO:0043024">
    <property type="term" value="F:ribosomal small subunit binding"/>
    <property type="evidence" value="ECO:0007669"/>
    <property type="project" value="TreeGrafter"/>
</dbReference>
<dbReference type="InterPro" id="IPR000238">
    <property type="entry name" value="RbfA"/>
</dbReference>
<proteinExistence type="inferred from homology"/>
<protein>
    <recommendedName>
        <fullName evidence="2">Ribosome-binding factor A</fullName>
    </recommendedName>
</protein>
<evidence type="ECO:0000313" key="4">
    <source>
        <dbReference type="Proteomes" id="UP000214610"/>
    </source>
</evidence>
<dbReference type="PANTHER" id="PTHR33515">
    <property type="entry name" value="RIBOSOME-BINDING FACTOR A, CHLOROPLASTIC-RELATED"/>
    <property type="match status" value="1"/>
</dbReference>
<comment type="caution">
    <text evidence="3">The sequence shown here is derived from an EMBL/GenBank/DDBJ whole genome shotgun (WGS) entry which is preliminary data.</text>
</comment>
<comment type="similarity">
    <text evidence="2">Belongs to the RbfA family.</text>
</comment>
<dbReference type="GO" id="GO:0005829">
    <property type="term" value="C:cytosol"/>
    <property type="evidence" value="ECO:0007669"/>
    <property type="project" value="TreeGrafter"/>
</dbReference>
<dbReference type="GO" id="GO:0030490">
    <property type="term" value="P:maturation of SSU-rRNA"/>
    <property type="evidence" value="ECO:0007669"/>
    <property type="project" value="UniProtKB-UniRule"/>
</dbReference>
<evidence type="ECO:0000313" key="3">
    <source>
        <dbReference type="EMBL" id="OXE51268.1"/>
    </source>
</evidence>
<dbReference type="SUPFAM" id="SSF89919">
    <property type="entry name" value="Ribosome-binding factor A, RbfA"/>
    <property type="match status" value="1"/>
</dbReference>
<sequence length="123" mass="13897">MIKPSKPGRANRIEEQIQRDLATMIPKELSDKRIGLVTITGVKITPDYVHATVYFTSIGSTPEASEEALNSASPILYPRIFKLLKIHTVPQLHFVYDKSVEDGFEMDQLIKQARAEDAEKIKE</sequence>
<comment type="subcellular location">
    <subcellularLocation>
        <location evidence="2">Cytoplasm</location>
    </subcellularLocation>
</comment>
<dbReference type="Proteomes" id="UP000214610">
    <property type="component" value="Unassembled WGS sequence"/>
</dbReference>
<keyword evidence="4" id="KW-1185">Reference proteome</keyword>
<dbReference type="InterPro" id="IPR023799">
    <property type="entry name" value="RbfA_dom_sf"/>
</dbReference>
<dbReference type="Pfam" id="PF02033">
    <property type="entry name" value="RBFA"/>
    <property type="match status" value="1"/>
</dbReference>
<evidence type="ECO:0000256" key="1">
    <source>
        <dbReference type="ARBA" id="ARBA00022517"/>
    </source>
</evidence>
<dbReference type="RefSeq" id="WP_066591468.1">
    <property type="nucleotide sequence ID" value="NZ_CAJTBZ010000009.1"/>
</dbReference>
<dbReference type="Gene3D" id="3.30.300.20">
    <property type="match status" value="1"/>
</dbReference>
<accession>A0A227KS42</accession>
<name>A0A227KS42_9BURK</name>
<organism evidence="3 4">
    <name type="scientific">Turicimonas muris</name>
    <dbReference type="NCBI Taxonomy" id="1796652"/>
    <lineage>
        <taxon>Bacteria</taxon>
        <taxon>Pseudomonadati</taxon>
        <taxon>Pseudomonadota</taxon>
        <taxon>Betaproteobacteria</taxon>
        <taxon>Burkholderiales</taxon>
        <taxon>Sutterellaceae</taxon>
        <taxon>Turicimonas</taxon>
    </lineage>
</organism>
<reference evidence="4" key="1">
    <citation type="submission" date="2017-05" db="EMBL/GenBank/DDBJ databases">
        <title>Improved OligoMM genomes.</title>
        <authorList>
            <person name="Garzetti D."/>
        </authorList>
    </citation>
    <scope>NUCLEOTIDE SEQUENCE [LARGE SCALE GENOMIC DNA]</scope>
    <source>
        <strain evidence="4">YL45</strain>
    </source>
</reference>
<dbReference type="AlphaFoldDB" id="A0A227KS42"/>
<dbReference type="EMBL" id="NHMP01000001">
    <property type="protein sequence ID" value="OXE51268.1"/>
    <property type="molecule type" value="Genomic_DNA"/>
</dbReference>
<dbReference type="GeneID" id="78363475"/>
<dbReference type="NCBIfam" id="TIGR00082">
    <property type="entry name" value="rbfA"/>
    <property type="match status" value="1"/>
</dbReference>
<gene>
    <name evidence="2" type="primary">rbfA</name>
    <name evidence="3" type="ORF">ADH67_02955</name>
</gene>
<dbReference type="InterPro" id="IPR015946">
    <property type="entry name" value="KH_dom-like_a/b"/>
</dbReference>
<dbReference type="HAMAP" id="MF_00003">
    <property type="entry name" value="RbfA"/>
    <property type="match status" value="1"/>
</dbReference>
<comment type="subunit">
    <text evidence="2">Monomer. Binds 30S ribosomal subunits, but not 50S ribosomal subunits or 70S ribosomes.</text>
</comment>
<comment type="function">
    <text evidence="2">One of several proteins that assist in the late maturation steps of the functional core of the 30S ribosomal subunit. Associates with free 30S ribosomal subunits (but not with 30S subunits that are part of 70S ribosomes or polysomes). Required for efficient processing of 16S rRNA. May interact with the 5'-terminal helix region of 16S rRNA.</text>
</comment>
<evidence type="ECO:0000256" key="2">
    <source>
        <dbReference type="HAMAP-Rule" id="MF_00003"/>
    </source>
</evidence>
<keyword evidence="2" id="KW-0963">Cytoplasm</keyword>
<keyword evidence="1 2" id="KW-0690">Ribosome biogenesis</keyword>
<dbReference type="PANTHER" id="PTHR33515:SF1">
    <property type="entry name" value="RIBOSOME-BINDING FACTOR A, CHLOROPLASTIC-RELATED"/>
    <property type="match status" value="1"/>
</dbReference>